<dbReference type="Proteomes" id="UP001227831">
    <property type="component" value="Unassembled WGS sequence"/>
</dbReference>
<accession>A0ABU1A8V8</accession>
<keyword evidence="5" id="KW-1185">Reference proteome</keyword>
<protein>
    <submittedName>
        <fullName evidence="4">TetR/AcrR family transcriptional regulator</fullName>
    </submittedName>
</protein>
<gene>
    <name evidence="4" type="ORF">RA086_03875</name>
</gene>
<organism evidence="4 5">
    <name type="scientific">Lactiplantibacillus brownii</name>
    <dbReference type="NCBI Taxonomy" id="3069269"/>
    <lineage>
        <taxon>Bacteria</taxon>
        <taxon>Bacillati</taxon>
        <taxon>Bacillota</taxon>
        <taxon>Bacilli</taxon>
        <taxon>Lactobacillales</taxon>
        <taxon>Lactobacillaceae</taxon>
        <taxon>Lactiplantibacillus</taxon>
    </lineage>
</organism>
<dbReference type="PROSITE" id="PS50977">
    <property type="entry name" value="HTH_TETR_2"/>
    <property type="match status" value="1"/>
</dbReference>
<evidence type="ECO:0000256" key="1">
    <source>
        <dbReference type="ARBA" id="ARBA00023125"/>
    </source>
</evidence>
<name>A0ABU1A8V8_9LACO</name>
<dbReference type="EMBL" id="JAVCWF010000001">
    <property type="protein sequence ID" value="MDQ7936785.1"/>
    <property type="molecule type" value="Genomic_DNA"/>
</dbReference>
<feature type="domain" description="HTH tetR-type" evidence="3">
    <location>
        <begin position="1"/>
        <end position="61"/>
    </location>
</feature>
<proteinExistence type="predicted"/>
<dbReference type="Gene3D" id="1.10.357.10">
    <property type="entry name" value="Tetracycline Repressor, domain 2"/>
    <property type="match status" value="1"/>
</dbReference>
<comment type="caution">
    <text evidence="4">The sequence shown here is derived from an EMBL/GenBank/DDBJ whole genome shotgun (WGS) entry which is preliminary data.</text>
</comment>
<sequence>MIERHDLVIKLNHLILIRGFQKQSMSTFAKEAGVSRATLYLNFKNKDDLVRAVVNRHLTFIQQHPVAEFQAANFLPTWLNSLLLLGSTTTTFSTDLQVVYPELAQQLQQATKTYLADLLAYLRQAQTAHFLVSNLTPAFMLFQAQALVTQILAQVQDHRLSLPTAESYLDATLAFQLNGLVEPHQQAQLNPDQIARFKTTILAEFRATYTLIA</sequence>
<dbReference type="InterPro" id="IPR009057">
    <property type="entry name" value="Homeodomain-like_sf"/>
</dbReference>
<evidence type="ECO:0000259" key="3">
    <source>
        <dbReference type="PROSITE" id="PS50977"/>
    </source>
</evidence>
<reference evidence="4 5" key="1">
    <citation type="journal article" date="2023" name="Int. J. Syst. Evol. Microbiol.">
        <title>Lactiplantibacillus brownii sp. nov., a novel psychrotolerant species isolated from sauerkraut.</title>
        <authorList>
            <person name="Heng Y.C."/>
            <person name="Silvaraju S."/>
            <person name="Lee J.K.Y."/>
            <person name="Kittelmann S."/>
        </authorList>
    </citation>
    <scope>NUCLEOTIDE SEQUENCE [LARGE SCALE GENOMIC DNA]</scope>
    <source>
        <strain evidence="4 5">WILCCON 0030</strain>
    </source>
</reference>
<evidence type="ECO:0000313" key="4">
    <source>
        <dbReference type="EMBL" id="MDQ7936785.1"/>
    </source>
</evidence>
<evidence type="ECO:0000313" key="5">
    <source>
        <dbReference type="Proteomes" id="UP001227831"/>
    </source>
</evidence>
<dbReference type="RefSeq" id="WP_308702594.1">
    <property type="nucleotide sequence ID" value="NZ_AP027463.1"/>
</dbReference>
<dbReference type="InterPro" id="IPR001647">
    <property type="entry name" value="HTH_TetR"/>
</dbReference>
<dbReference type="Pfam" id="PF00440">
    <property type="entry name" value="TetR_N"/>
    <property type="match status" value="1"/>
</dbReference>
<dbReference type="SUPFAM" id="SSF46689">
    <property type="entry name" value="Homeodomain-like"/>
    <property type="match status" value="1"/>
</dbReference>
<feature type="DNA-binding region" description="H-T-H motif" evidence="2">
    <location>
        <begin position="24"/>
        <end position="43"/>
    </location>
</feature>
<keyword evidence="1 2" id="KW-0238">DNA-binding</keyword>
<evidence type="ECO:0000256" key="2">
    <source>
        <dbReference type="PROSITE-ProRule" id="PRU00335"/>
    </source>
</evidence>